<dbReference type="EMBL" id="JAKRKC020000001">
    <property type="protein sequence ID" value="MCK2213030.1"/>
    <property type="molecule type" value="Genomic_DNA"/>
</dbReference>
<comment type="caution">
    <text evidence="1">The sequence shown here is derived from an EMBL/GenBank/DDBJ whole genome shotgun (WGS) entry which is preliminary data.</text>
</comment>
<gene>
    <name evidence="1" type="ORF">MF672_004350</name>
</gene>
<organism evidence="1 2">
    <name type="scientific">Actinomadura luzonensis</name>
    <dbReference type="NCBI Taxonomy" id="2805427"/>
    <lineage>
        <taxon>Bacteria</taxon>
        <taxon>Bacillati</taxon>
        <taxon>Actinomycetota</taxon>
        <taxon>Actinomycetes</taxon>
        <taxon>Streptosporangiales</taxon>
        <taxon>Thermomonosporaceae</taxon>
        <taxon>Actinomadura</taxon>
    </lineage>
</organism>
<dbReference type="RefSeq" id="WP_242372644.1">
    <property type="nucleotide sequence ID" value="NZ_JAKRKC020000001.1"/>
</dbReference>
<keyword evidence="2" id="KW-1185">Reference proteome</keyword>
<accession>A0ABT0FLV0</accession>
<reference evidence="1 2" key="1">
    <citation type="submission" date="2022-04" db="EMBL/GenBank/DDBJ databases">
        <title>Genome draft of Actinomadura sp. ATCC 31491.</title>
        <authorList>
            <person name="Shi X."/>
            <person name="Du Y."/>
        </authorList>
    </citation>
    <scope>NUCLEOTIDE SEQUENCE [LARGE SCALE GENOMIC DNA]</scope>
    <source>
        <strain evidence="1 2">ATCC 31491</strain>
    </source>
</reference>
<proteinExistence type="predicted"/>
<evidence type="ECO:0000313" key="1">
    <source>
        <dbReference type="EMBL" id="MCK2213030.1"/>
    </source>
</evidence>
<name>A0ABT0FLV0_9ACTN</name>
<sequence length="321" mass="35437">MRVELAGGAFTEDRFELIVTLIRLFAESRHEWVVTPDQFEIVRAYFQEHAPTRAQAYALMAQKGAVSQAWSAGPATLRPVVSVTYDSMPDHVEDLTRPARLVVENQEGDGAFVLALAHVFEAGQVIRAHGNRWLEFVQGGGSGEVPKVVASEAATFRRVKRVAFLFDSDRMVPGEASKHEKAVAALGELGVPGHVLRFREAENYVPNRVLAAIAGPRRELAARIDALKKLDPHQRGHFDFKHGFWDRKKACPAVPDAQKDLYAPLPDHVMAALRNGFGENLTVILEREARAGKLKEADFEALGPEVVAELKGLLALLQEII</sequence>
<dbReference type="Proteomes" id="UP001317259">
    <property type="component" value="Unassembled WGS sequence"/>
</dbReference>
<evidence type="ECO:0000313" key="2">
    <source>
        <dbReference type="Proteomes" id="UP001317259"/>
    </source>
</evidence>
<protein>
    <submittedName>
        <fullName evidence="1">Uncharacterized protein</fullName>
    </submittedName>
</protein>